<evidence type="ECO:0000259" key="2">
    <source>
        <dbReference type="Pfam" id="PF12460"/>
    </source>
</evidence>
<proteinExistence type="inferred from homology"/>
<comment type="similarity">
    <text evidence="1">Belongs to the MET18/MMS19 family.</text>
</comment>
<dbReference type="Proteomes" id="UP000683360">
    <property type="component" value="Unassembled WGS sequence"/>
</dbReference>
<dbReference type="SUPFAM" id="SSF48371">
    <property type="entry name" value="ARM repeat"/>
    <property type="match status" value="1"/>
</dbReference>
<dbReference type="GO" id="GO:0051604">
    <property type="term" value="P:protein maturation"/>
    <property type="evidence" value="ECO:0007669"/>
    <property type="project" value="UniProtKB-UniRule"/>
</dbReference>
<dbReference type="OrthoDB" id="342900at2759"/>
<dbReference type="PANTHER" id="PTHR12891">
    <property type="entry name" value="DNA REPAIR/TRANSCRIPTION PROTEIN MET18/MMS19"/>
    <property type="match status" value="1"/>
</dbReference>
<dbReference type="EMBL" id="CAJPWZ010002195">
    <property type="protein sequence ID" value="CAG2232910.1"/>
    <property type="molecule type" value="Genomic_DNA"/>
</dbReference>
<keyword evidence="4" id="KW-1185">Reference proteome</keyword>
<evidence type="ECO:0000256" key="1">
    <source>
        <dbReference type="RuleBase" id="RU367072"/>
    </source>
</evidence>
<comment type="function">
    <text evidence="1">Key component of the cytosolic iron-sulfur protein assembly (CIA) complex, a multiprotein complex that mediates the incorporation of iron-sulfur cluster into apoproteins specifically involved in DNA metabolism and genomic integrity. In the CIA complex, MMS19 acts as an adapter between early-acting CIA components and a subset of cellular target iron-sulfur proteins.</text>
</comment>
<sequence length="157" mass="17759">MVHSLLSDDLELQTSTMDTLYDLTHDAPEVVAKHIDSVIPQLLKLAKEQTSMKLRQMLPYKVQVIKGLEKALDDKKRLVRKEAVTARNEWFLLGTKEITSPAQLQSIDDFLGNLETEKTRKSAESFFLKDTKGSSATVAGKECQMVTVHLEKHNCRC</sequence>
<keyword evidence="1" id="KW-0227">DNA damage</keyword>
<organism evidence="3 4">
    <name type="scientific">Mytilus edulis</name>
    <name type="common">Blue mussel</name>
    <dbReference type="NCBI Taxonomy" id="6550"/>
    <lineage>
        <taxon>Eukaryota</taxon>
        <taxon>Metazoa</taxon>
        <taxon>Spiralia</taxon>
        <taxon>Lophotrochozoa</taxon>
        <taxon>Mollusca</taxon>
        <taxon>Bivalvia</taxon>
        <taxon>Autobranchia</taxon>
        <taxon>Pteriomorphia</taxon>
        <taxon>Mytilida</taxon>
        <taxon>Mytiloidea</taxon>
        <taxon>Mytilidae</taxon>
        <taxon>Mytilinae</taxon>
        <taxon>Mytilus</taxon>
    </lineage>
</organism>
<dbReference type="GO" id="GO:0005819">
    <property type="term" value="C:spindle"/>
    <property type="evidence" value="ECO:0007669"/>
    <property type="project" value="UniProtKB-SubCell"/>
</dbReference>
<comment type="subunit">
    <text evidence="1">Component of the CIA complex.</text>
</comment>
<evidence type="ECO:0000313" key="4">
    <source>
        <dbReference type="Proteomes" id="UP000683360"/>
    </source>
</evidence>
<evidence type="ECO:0000313" key="3">
    <source>
        <dbReference type="EMBL" id="CAG2232910.1"/>
    </source>
</evidence>
<comment type="subcellular location">
    <subcellularLocation>
        <location evidence="1">Cytoplasm</location>
        <location evidence="1">Cytoskeleton</location>
        <location evidence="1">Spindle</location>
    </subcellularLocation>
    <subcellularLocation>
        <location evidence="1">Nucleus</location>
    </subcellularLocation>
</comment>
<dbReference type="GO" id="GO:0005634">
    <property type="term" value="C:nucleus"/>
    <property type="evidence" value="ECO:0007669"/>
    <property type="project" value="UniProtKB-SubCell"/>
</dbReference>
<keyword evidence="1" id="KW-0206">Cytoskeleton</keyword>
<dbReference type="InterPro" id="IPR024687">
    <property type="entry name" value="MMS19_C"/>
</dbReference>
<dbReference type="InterPro" id="IPR039920">
    <property type="entry name" value="MMS19"/>
</dbReference>
<dbReference type="PANTHER" id="PTHR12891:SF0">
    <property type="entry name" value="MMS19 NUCLEOTIDE EXCISION REPAIR PROTEIN HOMOLOG"/>
    <property type="match status" value="1"/>
</dbReference>
<dbReference type="Pfam" id="PF12460">
    <property type="entry name" value="MMS19_C"/>
    <property type="match status" value="1"/>
</dbReference>
<accession>A0A8S3TR80</accession>
<keyword evidence="1" id="KW-0963">Cytoplasm</keyword>
<keyword evidence="1" id="KW-0539">Nucleus</keyword>
<gene>
    <name evidence="3" type="ORF">MEDL_45596</name>
</gene>
<keyword evidence="1" id="KW-0234">DNA repair</keyword>
<protein>
    <recommendedName>
        <fullName evidence="1">MMS19 nucleotide excision repair protein</fullName>
    </recommendedName>
</protein>
<name>A0A8S3TR80_MYTED</name>
<feature type="domain" description="MMS19 C-terminal" evidence="2">
    <location>
        <begin position="3"/>
        <end position="55"/>
    </location>
</feature>
<reference evidence="3" key="1">
    <citation type="submission" date="2021-03" db="EMBL/GenBank/DDBJ databases">
        <authorList>
            <person name="Bekaert M."/>
        </authorList>
    </citation>
    <scope>NUCLEOTIDE SEQUENCE</scope>
</reference>
<comment type="caution">
    <text evidence="3">The sequence shown here is derived from an EMBL/GenBank/DDBJ whole genome shotgun (WGS) entry which is preliminary data.</text>
</comment>
<dbReference type="GO" id="GO:0016226">
    <property type="term" value="P:iron-sulfur cluster assembly"/>
    <property type="evidence" value="ECO:0007669"/>
    <property type="project" value="UniProtKB-UniRule"/>
</dbReference>
<dbReference type="GO" id="GO:0006281">
    <property type="term" value="P:DNA repair"/>
    <property type="evidence" value="ECO:0007669"/>
    <property type="project" value="UniProtKB-UniRule"/>
</dbReference>
<dbReference type="GO" id="GO:0097361">
    <property type="term" value="C:cytosolic [4Fe-4S] assembly targeting complex"/>
    <property type="evidence" value="ECO:0007669"/>
    <property type="project" value="UniProtKB-UniRule"/>
</dbReference>
<dbReference type="AlphaFoldDB" id="A0A8S3TR80"/>
<dbReference type="InterPro" id="IPR016024">
    <property type="entry name" value="ARM-type_fold"/>
</dbReference>